<name>A0AAD8RG28_LOLMU</name>
<dbReference type="Proteomes" id="UP001231189">
    <property type="component" value="Unassembled WGS sequence"/>
</dbReference>
<evidence type="ECO:0000313" key="2">
    <source>
        <dbReference type="Proteomes" id="UP001231189"/>
    </source>
</evidence>
<reference evidence="1" key="1">
    <citation type="submission" date="2023-07" db="EMBL/GenBank/DDBJ databases">
        <title>A chromosome-level genome assembly of Lolium multiflorum.</title>
        <authorList>
            <person name="Chen Y."/>
            <person name="Copetti D."/>
            <person name="Kolliker R."/>
            <person name="Studer B."/>
        </authorList>
    </citation>
    <scope>NUCLEOTIDE SEQUENCE</scope>
    <source>
        <strain evidence="1">02402/16</strain>
        <tissue evidence="1">Leaf</tissue>
    </source>
</reference>
<keyword evidence="2" id="KW-1185">Reference proteome</keyword>
<comment type="caution">
    <text evidence="1">The sequence shown here is derived from an EMBL/GenBank/DDBJ whole genome shotgun (WGS) entry which is preliminary data.</text>
</comment>
<dbReference type="AlphaFoldDB" id="A0AAD8RG28"/>
<evidence type="ECO:0000313" key="1">
    <source>
        <dbReference type="EMBL" id="KAK1620850.1"/>
    </source>
</evidence>
<protein>
    <submittedName>
        <fullName evidence="1">Uncharacterized protein</fullName>
    </submittedName>
</protein>
<sequence>MRDYSKLLFRDRVDIIRFRHLRSTRLWWSSWSYGSSLASRTSSNQAKLNRLGHRYDSALAGRCCGVAAAIIDREHGTWCWRRGRRAGTGGYVDFHGAELIYSTNLLVMKPSATSTGKAGRRVYEYGTITWMAMIAGYAQNGRVNELLEVYA</sequence>
<dbReference type="EMBL" id="JAUUTY010000006">
    <property type="protein sequence ID" value="KAK1620850.1"/>
    <property type="molecule type" value="Genomic_DNA"/>
</dbReference>
<gene>
    <name evidence="1" type="ORF">QYE76_026367</name>
</gene>
<accession>A0AAD8RG28</accession>
<proteinExistence type="predicted"/>
<organism evidence="1 2">
    <name type="scientific">Lolium multiflorum</name>
    <name type="common">Italian ryegrass</name>
    <name type="synonym">Lolium perenne subsp. multiflorum</name>
    <dbReference type="NCBI Taxonomy" id="4521"/>
    <lineage>
        <taxon>Eukaryota</taxon>
        <taxon>Viridiplantae</taxon>
        <taxon>Streptophyta</taxon>
        <taxon>Embryophyta</taxon>
        <taxon>Tracheophyta</taxon>
        <taxon>Spermatophyta</taxon>
        <taxon>Magnoliopsida</taxon>
        <taxon>Liliopsida</taxon>
        <taxon>Poales</taxon>
        <taxon>Poaceae</taxon>
        <taxon>BOP clade</taxon>
        <taxon>Pooideae</taxon>
        <taxon>Poodae</taxon>
        <taxon>Poeae</taxon>
        <taxon>Poeae Chloroplast Group 2 (Poeae type)</taxon>
        <taxon>Loliodinae</taxon>
        <taxon>Loliinae</taxon>
        <taxon>Lolium</taxon>
    </lineage>
</organism>